<dbReference type="PROSITE" id="PS51318">
    <property type="entry name" value="TAT"/>
    <property type="match status" value="1"/>
</dbReference>
<reference evidence="3" key="1">
    <citation type="submission" date="2021-03" db="EMBL/GenBank/DDBJ databases">
        <title>Identification and antibiotic profiling of Wohlfahrtiimonas chitiniclastica, an underestimated human pathogen.</title>
        <authorList>
            <person name="Kopf A."/>
            <person name="Bunk B."/>
            <person name="Coldewey S."/>
            <person name="Gunzer F."/>
            <person name="Riedel T."/>
            <person name="Schroettner P."/>
        </authorList>
    </citation>
    <scope>NUCLEOTIDE SEQUENCE</scope>
    <source>
        <strain evidence="3">DSM 100917</strain>
    </source>
</reference>
<dbReference type="PANTHER" id="PTHR30535">
    <property type="entry name" value="VITAMIN B12-BINDING PROTEIN"/>
    <property type="match status" value="1"/>
</dbReference>
<dbReference type="PANTHER" id="PTHR30535:SF34">
    <property type="entry name" value="MOLYBDATE-BINDING PROTEIN MOLA"/>
    <property type="match status" value="1"/>
</dbReference>
<accession>A0AB35BUD4</accession>
<dbReference type="Proteomes" id="UP000680020">
    <property type="component" value="Unassembled WGS sequence"/>
</dbReference>
<dbReference type="SUPFAM" id="SSF53807">
    <property type="entry name" value="Helical backbone' metal receptor"/>
    <property type="match status" value="1"/>
</dbReference>
<feature type="chain" id="PRO_5044301430" evidence="1">
    <location>
        <begin position="27"/>
        <end position="350"/>
    </location>
</feature>
<dbReference type="Gene3D" id="1.20.58.2180">
    <property type="match status" value="1"/>
</dbReference>
<dbReference type="AlphaFoldDB" id="A0AB35BUD4"/>
<dbReference type="InterPro" id="IPR006311">
    <property type="entry name" value="TAT_signal"/>
</dbReference>
<keyword evidence="1" id="KW-0732">Signal</keyword>
<dbReference type="RefSeq" id="WP_063454946.1">
    <property type="nucleotide sequence ID" value="NZ_CP115969.1"/>
</dbReference>
<sequence>MHNRRSFLKSILATALMAHCPALVWAKSRDTSLLQSFGALPKADRVQRILSAGPVADVLLMSLAPEKLLGLSTRPLSKAQQPFFSPKFRDLPLTGRLAGKGSTLSFEKIIALKPDIIVDIGSISATYVTTAERVHQQTKVPYVLMDGTLKDSPEQLSTLGNILGVSERGDQLANYATQMLDRTHLLAKSSQLPEMKVYSARGADGLETGLGGSIHTEVLDWVGAHNVAAAAGDEIIARVSMEQLMLWQPDVIITMDPEFHAKIYTLPLWQRLNAVKNRRVYLAPTLPYGWLDRPPSINRLLGTIWLSRVLYPELMPYDEYAEWITGYFKHFYQYDLTDEALSMLSGDLHA</sequence>
<dbReference type="GO" id="GO:0071281">
    <property type="term" value="P:cellular response to iron ion"/>
    <property type="evidence" value="ECO:0007669"/>
    <property type="project" value="TreeGrafter"/>
</dbReference>
<dbReference type="InterPro" id="IPR002491">
    <property type="entry name" value="ABC_transptr_periplasmic_BD"/>
</dbReference>
<comment type="caution">
    <text evidence="3">The sequence shown here is derived from an EMBL/GenBank/DDBJ whole genome shotgun (WGS) entry which is preliminary data.</text>
</comment>
<dbReference type="InterPro" id="IPR050902">
    <property type="entry name" value="ABC_Transporter_SBP"/>
</dbReference>
<name>A0AB35BUD4_9GAMM</name>
<organism evidence="3 4">
    <name type="scientific">Wohlfahrtiimonas chitiniclastica</name>
    <dbReference type="NCBI Taxonomy" id="400946"/>
    <lineage>
        <taxon>Bacteria</taxon>
        <taxon>Pseudomonadati</taxon>
        <taxon>Pseudomonadota</taxon>
        <taxon>Gammaproteobacteria</taxon>
        <taxon>Cardiobacteriales</taxon>
        <taxon>Ignatzschineriaceae</taxon>
        <taxon>Wohlfahrtiimonas</taxon>
    </lineage>
</organism>
<dbReference type="PROSITE" id="PS50983">
    <property type="entry name" value="FE_B12_PBP"/>
    <property type="match status" value="1"/>
</dbReference>
<feature type="domain" description="Fe/B12 periplasmic-binding" evidence="2">
    <location>
        <begin position="48"/>
        <end position="314"/>
    </location>
</feature>
<dbReference type="Pfam" id="PF01497">
    <property type="entry name" value="Peripla_BP_2"/>
    <property type="match status" value="1"/>
</dbReference>
<evidence type="ECO:0000313" key="3">
    <source>
        <dbReference type="EMBL" id="MBS7823829.1"/>
    </source>
</evidence>
<dbReference type="EMBL" id="JAGIBU010000001">
    <property type="protein sequence ID" value="MBS7823829.1"/>
    <property type="molecule type" value="Genomic_DNA"/>
</dbReference>
<evidence type="ECO:0000313" key="4">
    <source>
        <dbReference type="Proteomes" id="UP000680020"/>
    </source>
</evidence>
<proteinExistence type="predicted"/>
<feature type="signal peptide" evidence="1">
    <location>
        <begin position="1"/>
        <end position="26"/>
    </location>
</feature>
<dbReference type="Gene3D" id="3.40.50.1980">
    <property type="entry name" value="Nitrogenase molybdenum iron protein domain"/>
    <property type="match status" value="2"/>
</dbReference>
<protein>
    <submittedName>
        <fullName evidence="3">Iron ABC transporter substrate-binding protein</fullName>
    </submittedName>
</protein>
<evidence type="ECO:0000256" key="1">
    <source>
        <dbReference type="SAM" id="SignalP"/>
    </source>
</evidence>
<gene>
    <name evidence="3" type="ORF">J7561_01270</name>
</gene>
<dbReference type="CDD" id="cd01147">
    <property type="entry name" value="HemV-2"/>
    <property type="match status" value="1"/>
</dbReference>
<evidence type="ECO:0000259" key="2">
    <source>
        <dbReference type="PROSITE" id="PS50983"/>
    </source>
</evidence>